<reference evidence="2" key="1">
    <citation type="submission" date="2017-02" db="UniProtKB">
        <authorList>
            <consortium name="WormBaseParasite"/>
        </authorList>
    </citation>
    <scope>IDENTIFICATION</scope>
</reference>
<name>A0A0M3I6U1_ASCLU</name>
<accession>A0A0M3I6U1</accession>
<sequence>MCSQAHPGPTLNESLWKFIGGIYTIERKRILIRAVATKIVSIGETIVSTAMQASRPSESSRLI</sequence>
<organism evidence="1 2">
    <name type="scientific">Ascaris lumbricoides</name>
    <name type="common">Giant roundworm</name>
    <dbReference type="NCBI Taxonomy" id="6252"/>
    <lineage>
        <taxon>Eukaryota</taxon>
        <taxon>Metazoa</taxon>
        <taxon>Ecdysozoa</taxon>
        <taxon>Nematoda</taxon>
        <taxon>Chromadorea</taxon>
        <taxon>Rhabditida</taxon>
        <taxon>Spirurina</taxon>
        <taxon>Ascaridomorpha</taxon>
        <taxon>Ascaridoidea</taxon>
        <taxon>Ascarididae</taxon>
        <taxon>Ascaris</taxon>
    </lineage>
</organism>
<proteinExistence type="predicted"/>
<keyword evidence="1" id="KW-1185">Reference proteome</keyword>
<dbReference type="Proteomes" id="UP000036681">
    <property type="component" value="Unplaced"/>
</dbReference>
<evidence type="ECO:0000313" key="1">
    <source>
        <dbReference type="Proteomes" id="UP000036681"/>
    </source>
</evidence>
<protein>
    <submittedName>
        <fullName evidence="2">Uncharacterized protein</fullName>
    </submittedName>
</protein>
<dbReference type="AlphaFoldDB" id="A0A0M3I6U1"/>
<evidence type="ECO:0000313" key="2">
    <source>
        <dbReference type="WBParaSite" id="ALUE_0001281001-mRNA-1"/>
    </source>
</evidence>
<dbReference type="WBParaSite" id="ALUE_0001281001-mRNA-1">
    <property type="protein sequence ID" value="ALUE_0001281001-mRNA-1"/>
    <property type="gene ID" value="ALUE_0001281001"/>
</dbReference>